<dbReference type="EMBL" id="CP022315">
    <property type="protein sequence ID" value="ASK62059.1"/>
    <property type="molecule type" value="Genomic_DNA"/>
</dbReference>
<protein>
    <recommendedName>
        <fullName evidence="6">Probable DNA-directed RNA polymerase subunit delta</fullName>
    </recommendedName>
    <alternativeName>
        <fullName evidence="6">RNAP delta factor</fullName>
    </alternativeName>
</protein>
<keyword evidence="10" id="KW-1185">Reference proteome</keyword>
<dbReference type="Proteomes" id="UP000198312">
    <property type="component" value="Chromosome"/>
</dbReference>
<evidence type="ECO:0000313" key="9">
    <source>
        <dbReference type="EMBL" id="ASK62059.1"/>
    </source>
</evidence>
<evidence type="ECO:0000313" key="10">
    <source>
        <dbReference type="Proteomes" id="UP000198312"/>
    </source>
</evidence>
<comment type="similarity">
    <text evidence="1 6">Belongs to the RpoE family.</text>
</comment>
<organism evidence="9 10">
    <name type="scientific">Virgibacillus phasianinus</name>
    <dbReference type="NCBI Taxonomy" id="2017483"/>
    <lineage>
        <taxon>Bacteria</taxon>
        <taxon>Bacillati</taxon>
        <taxon>Bacillota</taxon>
        <taxon>Bacilli</taxon>
        <taxon>Bacillales</taxon>
        <taxon>Bacillaceae</taxon>
        <taxon>Virgibacillus</taxon>
    </lineage>
</organism>
<feature type="region of interest" description="Disordered" evidence="7">
    <location>
        <begin position="94"/>
        <end position="170"/>
    </location>
</feature>
<evidence type="ECO:0000256" key="5">
    <source>
        <dbReference type="ARBA" id="ARBA00023163"/>
    </source>
</evidence>
<dbReference type="AlphaFoldDB" id="A0A220U1T0"/>
<gene>
    <name evidence="6 9" type="primary">rpoE</name>
    <name evidence="9" type="ORF">CFK37_07740</name>
</gene>
<sequence length="170" mass="20294">MSLKKYSHEEISKISMIELASIILFDKKKDMDFRDIFKEIARLKGFSEEEKESNITQFYTDLNMDGRFMTKGSNLWGLKRWYSIDQRDEEISVAPKKKKKPAKKKKAAKKDNYEDEEELDIVDDDIEELADDLDNDADFDDEDFDDDDDEYNDYDDDEDYDDEEEEEKQK</sequence>
<dbReference type="GO" id="GO:0006355">
    <property type="term" value="P:regulation of DNA-templated transcription"/>
    <property type="evidence" value="ECO:0007669"/>
    <property type="project" value="UniProtKB-UniRule"/>
</dbReference>
<dbReference type="Pfam" id="PF05066">
    <property type="entry name" value="HARE-HTH"/>
    <property type="match status" value="1"/>
</dbReference>
<dbReference type="PROSITE" id="PS51913">
    <property type="entry name" value="HTH_HARE"/>
    <property type="match status" value="1"/>
</dbReference>
<comment type="function">
    <text evidence="6">Participates in both the initiation and recycling phases of transcription. In the presence of the delta subunit, RNAP displays an increased specificity of transcription, a decreased affinity for nucleic acids, and an increased efficiency of RNA synthesis because of enhanced recycling.</text>
</comment>
<evidence type="ECO:0000256" key="3">
    <source>
        <dbReference type="ARBA" id="ARBA00022679"/>
    </source>
</evidence>
<comment type="subunit">
    <text evidence="6">RNAP is composed of a core of 2 alpha, a beta and a beta' subunits. The core is associated with a delta subunit and one of several sigma factors.</text>
</comment>
<accession>A0A220U1T0</accession>
<keyword evidence="3 6" id="KW-0808">Transferase</keyword>
<dbReference type="KEGG" id="vil:CFK37_07740"/>
<evidence type="ECO:0000256" key="7">
    <source>
        <dbReference type="SAM" id="MobiDB-lite"/>
    </source>
</evidence>
<dbReference type="GO" id="GO:0000428">
    <property type="term" value="C:DNA-directed RNA polymerase complex"/>
    <property type="evidence" value="ECO:0007669"/>
    <property type="project" value="UniProtKB-KW"/>
</dbReference>
<dbReference type="NCBIfam" id="TIGR04567">
    <property type="entry name" value="RNAP_delt_lowGC"/>
    <property type="match status" value="1"/>
</dbReference>
<dbReference type="GO" id="GO:0006351">
    <property type="term" value="P:DNA-templated transcription"/>
    <property type="evidence" value="ECO:0007669"/>
    <property type="project" value="InterPro"/>
</dbReference>
<dbReference type="InterPro" id="IPR038087">
    <property type="entry name" value="RNAP_delta_N_dom_sf"/>
</dbReference>
<evidence type="ECO:0000256" key="2">
    <source>
        <dbReference type="ARBA" id="ARBA00022478"/>
    </source>
</evidence>
<dbReference type="GO" id="GO:0003899">
    <property type="term" value="F:DNA-directed RNA polymerase activity"/>
    <property type="evidence" value="ECO:0007669"/>
    <property type="project" value="UniProtKB-UniRule"/>
</dbReference>
<dbReference type="HAMAP" id="MF_00357">
    <property type="entry name" value="RNApol_bact_RpoE"/>
    <property type="match status" value="1"/>
</dbReference>
<evidence type="ECO:0000256" key="4">
    <source>
        <dbReference type="ARBA" id="ARBA00022695"/>
    </source>
</evidence>
<name>A0A220U1T0_9BACI</name>
<proteinExistence type="inferred from homology"/>
<dbReference type="OrthoDB" id="401223at2"/>
<dbReference type="RefSeq" id="WP_089061319.1">
    <property type="nucleotide sequence ID" value="NZ_CP022315.1"/>
</dbReference>
<reference evidence="9 10" key="1">
    <citation type="submission" date="2017-07" db="EMBL/GenBank/DDBJ databases">
        <title>Virgibacillus sp. LM2416.</title>
        <authorList>
            <person name="Tak E.J."/>
            <person name="Bae J.-W."/>
        </authorList>
    </citation>
    <scope>NUCLEOTIDE SEQUENCE [LARGE SCALE GENOMIC DNA]</scope>
    <source>
        <strain evidence="9 10">LM2416</strain>
    </source>
</reference>
<evidence type="ECO:0000256" key="6">
    <source>
        <dbReference type="HAMAP-Rule" id="MF_00357"/>
    </source>
</evidence>
<evidence type="ECO:0000259" key="8">
    <source>
        <dbReference type="PROSITE" id="PS51913"/>
    </source>
</evidence>
<keyword evidence="4 6" id="KW-0548">Nucleotidyltransferase</keyword>
<dbReference type="InterPro" id="IPR007759">
    <property type="entry name" value="Asxl_HARE-HTH"/>
</dbReference>
<evidence type="ECO:0000256" key="1">
    <source>
        <dbReference type="ARBA" id="ARBA00009828"/>
    </source>
</evidence>
<feature type="domain" description="HTH HARE-type" evidence="8">
    <location>
        <begin position="14"/>
        <end position="81"/>
    </location>
</feature>
<keyword evidence="2 6" id="KW-0240">DNA-directed RNA polymerase</keyword>
<dbReference type="InterPro" id="IPR029757">
    <property type="entry name" value="RpoE"/>
</dbReference>
<dbReference type="Gene3D" id="1.10.10.1250">
    <property type="entry name" value="RNA polymerase, subunit delta, N-terminal domain"/>
    <property type="match status" value="1"/>
</dbReference>
<feature type="compositionally biased region" description="Acidic residues" evidence="7">
    <location>
        <begin position="113"/>
        <end position="170"/>
    </location>
</feature>
<feature type="compositionally biased region" description="Basic residues" evidence="7">
    <location>
        <begin position="95"/>
        <end position="108"/>
    </location>
</feature>
<keyword evidence="5 6" id="KW-0804">Transcription</keyword>